<evidence type="ECO:0000313" key="2">
    <source>
        <dbReference type="Proteomes" id="UP000559010"/>
    </source>
</evidence>
<dbReference type="AlphaFoldDB" id="A0A848J842"/>
<dbReference type="EMBL" id="JABBNU010000014">
    <property type="protein sequence ID" value="NMM50549.1"/>
    <property type="molecule type" value="Genomic_DNA"/>
</dbReference>
<dbReference type="Proteomes" id="UP000559010">
    <property type="component" value="Unassembled WGS sequence"/>
</dbReference>
<organism evidence="1 2">
    <name type="scientific">Marinigracilibium pacificum</name>
    <dbReference type="NCBI Taxonomy" id="2729599"/>
    <lineage>
        <taxon>Bacteria</taxon>
        <taxon>Pseudomonadati</taxon>
        <taxon>Bacteroidota</taxon>
        <taxon>Cytophagia</taxon>
        <taxon>Cytophagales</taxon>
        <taxon>Flammeovirgaceae</taxon>
        <taxon>Marinigracilibium</taxon>
    </lineage>
</organism>
<dbReference type="Gene3D" id="3.30.420.260">
    <property type="match status" value="1"/>
</dbReference>
<sequence length="289" mass="33703">MTYKSVQKIKDSRFNIEHLEDYTLSLLIGRSDFRMFVTNTRDNSCLIIEEFEYPEVSSPMDLLQILDKIFEEHHLLKAGFWKVVKVAVKECPFTHVPSELFDKDNAADHLSMNGIIDQDDEVLYYKHLQSDIVTVFSVNEDLVQWLKGVYTTIPVHFVHPSAAFIETIHKYDDKTNEPTVFLNKSKEGVSIAVLENNKMVFYNEFKTNTAEAVLKYSMFVFNLLGLDQHKTRVVIWGDTDSQHEDFKLLYQYIRNISFGRRPQFLKCGFVFDVAEDHHYFDLMAIQACA</sequence>
<dbReference type="InterPro" id="IPR024213">
    <property type="entry name" value="DUF3822"/>
</dbReference>
<comment type="caution">
    <text evidence="1">The sequence shown here is derived from an EMBL/GenBank/DDBJ whole genome shotgun (WGS) entry which is preliminary data.</text>
</comment>
<dbReference type="Gene3D" id="3.30.420.250">
    <property type="match status" value="1"/>
</dbReference>
<gene>
    <name evidence="1" type="ORF">HH304_19220</name>
</gene>
<proteinExistence type="predicted"/>
<name>A0A848J842_9BACT</name>
<dbReference type="Pfam" id="PF12864">
    <property type="entry name" value="DUF3822"/>
    <property type="match status" value="1"/>
</dbReference>
<reference evidence="1 2" key="1">
    <citation type="submission" date="2020-04" db="EMBL/GenBank/DDBJ databases">
        <title>Flammeovirgaceae bacterium KN852 isolated from deep sea.</title>
        <authorList>
            <person name="Zhang D.-C."/>
        </authorList>
    </citation>
    <scope>NUCLEOTIDE SEQUENCE [LARGE SCALE GENOMIC DNA]</scope>
    <source>
        <strain evidence="1 2">KN852</strain>
    </source>
</reference>
<protein>
    <submittedName>
        <fullName evidence="1">DUF3822 family protein</fullName>
    </submittedName>
</protein>
<dbReference type="RefSeq" id="WP_169684915.1">
    <property type="nucleotide sequence ID" value="NZ_JABBNU010000014.1"/>
</dbReference>
<dbReference type="CDD" id="cd24013">
    <property type="entry name" value="ASKHA_ATPase_BT3980-like"/>
    <property type="match status" value="1"/>
</dbReference>
<keyword evidence="2" id="KW-1185">Reference proteome</keyword>
<accession>A0A848J842</accession>
<evidence type="ECO:0000313" key="1">
    <source>
        <dbReference type="EMBL" id="NMM50549.1"/>
    </source>
</evidence>